<reference evidence="1 2" key="1">
    <citation type="submission" date="2017-04" db="EMBL/GenBank/DDBJ databases">
        <authorList>
            <consortium name="Geobacter pelophilus Genome Sequencing"/>
            <person name="Aoyagi T."/>
            <person name="Koike H."/>
            <person name="Hori T."/>
        </authorList>
    </citation>
    <scope>NUCLEOTIDE SEQUENCE [LARGE SCALE GENOMIC DNA]</scope>
    <source>
        <strain evidence="1 2">Drf2</strain>
    </source>
</reference>
<name>A0ABQ0MM70_9BACT</name>
<protein>
    <submittedName>
        <fullName evidence="1">Uncharacterized protein</fullName>
    </submittedName>
</protein>
<reference evidence="2" key="2">
    <citation type="submission" date="2017-05" db="EMBL/GenBank/DDBJ databases">
        <title>Draft genome sequence of Geobacter pelophilus, a iron(III)-reducing bacteria.</title>
        <authorList>
            <person name="Aoyagi T."/>
            <person name="Koike H."/>
            <person name="Morita T."/>
            <person name="Sato Y."/>
            <person name="Habe H."/>
            <person name="Hori T."/>
        </authorList>
    </citation>
    <scope>NUCLEOTIDE SEQUENCE [LARGE SCALE GENOMIC DNA]</scope>
    <source>
        <strain evidence="2">Drf2</strain>
    </source>
</reference>
<proteinExistence type="predicted"/>
<accession>A0ABQ0MM70</accession>
<organism evidence="1 2">
    <name type="scientific">Geoanaerobacter pelophilus</name>
    <dbReference type="NCBI Taxonomy" id="60036"/>
    <lineage>
        <taxon>Bacteria</taxon>
        <taxon>Pseudomonadati</taxon>
        <taxon>Thermodesulfobacteriota</taxon>
        <taxon>Desulfuromonadia</taxon>
        <taxon>Geobacterales</taxon>
        <taxon>Geobacteraceae</taxon>
        <taxon>Geoanaerobacter</taxon>
    </lineage>
</organism>
<dbReference type="Proteomes" id="UP000194153">
    <property type="component" value="Unassembled WGS sequence"/>
</dbReference>
<gene>
    <name evidence="1" type="ORF">GPEL0_01r4376</name>
</gene>
<comment type="caution">
    <text evidence="1">The sequence shown here is derived from an EMBL/GenBank/DDBJ whole genome shotgun (WGS) entry which is preliminary data.</text>
</comment>
<sequence length="48" mass="5231">MSTANEVSFGSDLPFCGGIGAYYLASAEEYLLSCPVWLKSGTWGFFEQ</sequence>
<keyword evidence="2" id="KW-1185">Reference proteome</keyword>
<dbReference type="EMBL" id="BDQG01000001">
    <property type="protein sequence ID" value="GAW68167.1"/>
    <property type="molecule type" value="Genomic_DNA"/>
</dbReference>
<evidence type="ECO:0000313" key="1">
    <source>
        <dbReference type="EMBL" id="GAW68167.1"/>
    </source>
</evidence>
<evidence type="ECO:0000313" key="2">
    <source>
        <dbReference type="Proteomes" id="UP000194153"/>
    </source>
</evidence>